<evidence type="ECO:0008006" key="14">
    <source>
        <dbReference type="Google" id="ProtNLM"/>
    </source>
</evidence>
<evidence type="ECO:0000256" key="7">
    <source>
        <dbReference type="ARBA" id="ARBA00022989"/>
    </source>
</evidence>
<evidence type="ECO:0000313" key="13">
    <source>
        <dbReference type="Proteomes" id="UP000014760"/>
    </source>
</evidence>
<dbReference type="PANTHER" id="PTHR19297:SF185">
    <property type="entry name" value="BETA-1,3-GALACTOSYL-O-GLYCOSYL-GLYCOPROTEIN BETA-1,6-N-ACETYLGLUCOSAMINYLTRANSFERASE 3"/>
    <property type="match status" value="1"/>
</dbReference>
<evidence type="ECO:0000256" key="5">
    <source>
        <dbReference type="ARBA" id="ARBA00022692"/>
    </source>
</evidence>
<evidence type="ECO:0000256" key="4">
    <source>
        <dbReference type="ARBA" id="ARBA00022679"/>
    </source>
</evidence>
<evidence type="ECO:0000256" key="3">
    <source>
        <dbReference type="ARBA" id="ARBA00022676"/>
    </source>
</evidence>
<comment type="similarity">
    <text evidence="10">Belongs to the glycosyltransferase 14 family.</text>
</comment>
<comment type="pathway">
    <text evidence="2">Protein modification; protein glycosylation.</text>
</comment>
<keyword evidence="9" id="KW-0325">Glycoprotein</keyword>
<evidence type="ECO:0000256" key="8">
    <source>
        <dbReference type="ARBA" id="ARBA00023136"/>
    </source>
</evidence>
<evidence type="ECO:0000256" key="1">
    <source>
        <dbReference type="ARBA" id="ARBA00004606"/>
    </source>
</evidence>
<comment type="subcellular location">
    <subcellularLocation>
        <location evidence="1">Membrane</location>
        <topology evidence="1">Single-pass type II membrane protein</topology>
    </subcellularLocation>
</comment>
<dbReference type="OMA" id="CMFKEIR"/>
<dbReference type="STRING" id="283909.R7VJ56"/>
<dbReference type="HOGENOM" id="CLU_032341_1_2_1"/>
<gene>
    <name evidence="11" type="ORF">CAPTEDRAFT_169808</name>
</gene>
<name>R7VJ56_CAPTE</name>
<protein>
    <recommendedName>
        <fullName evidence="14">Protein xylosyltransferase</fullName>
    </recommendedName>
</protein>
<dbReference type="InterPro" id="IPR003406">
    <property type="entry name" value="Glyco_trans_14"/>
</dbReference>
<keyword evidence="5" id="KW-0812">Transmembrane</keyword>
<dbReference type="PANTHER" id="PTHR19297">
    <property type="entry name" value="GLYCOSYLTRANSFERASE 14 FAMILY MEMBER"/>
    <property type="match status" value="1"/>
</dbReference>
<organism evidence="11">
    <name type="scientific">Capitella teleta</name>
    <name type="common">Polychaete worm</name>
    <dbReference type="NCBI Taxonomy" id="283909"/>
    <lineage>
        <taxon>Eukaryota</taxon>
        <taxon>Metazoa</taxon>
        <taxon>Spiralia</taxon>
        <taxon>Lophotrochozoa</taxon>
        <taxon>Annelida</taxon>
        <taxon>Polychaeta</taxon>
        <taxon>Sedentaria</taxon>
        <taxon>Scolecida</taxon>
        <taxon>Capitellidae</taxon>
        <taxon>Capitella</taxon>
    </lineage>
</organism>
<evidence type="ECO:0000313" key="11">
    <source>
        <dbReference type="EMBL" id="ELU15760.1"/>
    </source>
</evidence>
<keyword evidence="6" id="KW-0735">Signal-anchor</keyword>
<dbReference type="EnsemblMetazoa" id="CapteT169808">
    <property type="protein sequence ID" value="CapteP169808"/>
    <property type="gene ID" value="CapteG169808"/>
</dbReference>
<proteinExistence type="inferred from homology"/>
<reference evidence="12" key="3">
    <citation type="submission" date="2015-06" db="UniProtKB">
        <authorList>
            <consortium name="EnsemblMetazoa"/>
        </authorList>
    </citation>
    <scope>IDENTIFICATION</scope>
</reference>
<reference evidence="11 13" key="2">
    <citation type="journal article" date="2013" name="Nature">
        <title>Insights into bilaterian evolution from three spiralian genomes.</title>
        <authorList>
            <person name="Simakov O."/>
            <person name="Marletaz F."/>
            <person name="Cho S.J."/>
            <person name="Edsinger-Gonzales E."/>
            <person name="Havlak P."/>
            <person name="Hellsten U."/>
            <person name="Kuo D.H."/>
            <person name="Larsson T."/>
            <person name="Lv J."/>
            <person name="Arendt D."/>
            <person name="Savage R."/>
            <person name="Osoegawa K."/>
            <person name="de Jong P."/>
            <person name="Grimwood J."/>
            <person name="Chapman J.A."/>
            <person name="Shapiro H."/>
            <person name="Aerts A."/>
            <person name="Otillar R.P."/>
            <person name="Terry A.Y."/>
            <person name="Boore J.L."/>
            <person name="Grigoriev I.V."/>
            <person name="Lindberg D.R."/>
            <person name="Seaver E.C."/>
            <person name="Weisblat D.A."/>
            <person name="Putnam N.H."/>
            <person name="Rokhsar D.S."/>
        </authorList>
    </citation>
    <scope>NUCLEOTIDE SEQUENCE</scope>
    <source>
        <strain evidence="11 13">I ESC-2004</strain>
    </source>
</reference>
<dbReference type="EMBL" id="AMQN01017882">
    <property type="status" value="NOT_ANNOTATED_CDS"/>
    <property type="molecule type" value="Genomic_DNA"/>
</dbReference>
<dbReference type="Proteomes" id="UP000014760">
    <property type="component" value="Unassembled WGS sequence"/>
</dbReference>
<evidence type="ECO:0000256" key="2">
    <source>
        <dbReference type="ARBA" id="ARBA00004922"/>
    </source>
</evidence>
<dbReference type="Pfam" id="PF02485">
    <property type="entry name" value="Branch"/>
    <property type="match status" value="1"/>
</dbReference>
<keyword evidence="3" id="KW-0328">Glycosyltransferase</keyword>
<keyword evidence="7" id="KW-1133">Transmembrane helix</keyword>
<reference evidence="13" key="1">
    <citation type="submission" date="2012-12" db="EMBL/GenBank/DDBJ databases">
        <authorList>
            <person name="Hellsten U."/>
            <person name="Grimwood J."/>
            <person name="Chapman J.A."/>
            <person name="Shapiro H."/>
            <person name="Aerts A."/>
            <person name="Otillar R.P."/>
            <person name="Terry A.Y."/>
            <person name="Boore J.L."/>
            <person name="Simakov O."/>
            <person name="Marletaz F."/>
            <person name="Cho S.-J."/>
            <person name="Edsinger-Gonzales E."/>
            <person name="Havlak P."/>
            <person name="Kuo D.-H."/>
            <person name="Larsson T."/>
            <person name="Lv J."/>
            <person name="Arendt D."/>
            <person name="Savage R."/>
            <person name="Osoegawa K."/>
            <person name="de Jong P."/>
            <person name="Lindberg D.R."/>
            <person name="Seaver E.C."/>
            <person name="Weisblat D.A."/>
            <person name="Putnam N.H."/>
            <person name="Grigoriev I.V."/>
            <person name="Rokhsar D.S."/>
        </authorList>
    </citation>
    <scope>NUCLEOTIDE SEQUENCE</scope>
    <source>
        <strain evidence="13">I ESC-2004</strain>
    </source>
</reference>
<evidence type="ECO:0000256" key="6">
    <source>
        <dbReference type="ARBA" id="ARBA00022968"/>
    </source>
</evidence>
<keyword evidence="4" id="KW-0808">Transferase</keyword>
<keyword evidence="8" id="KW-0472">Membrane</keyword>
<evidence type="ECO:0000256" key="10">
    <source>
        <dbReference type="ARBA" id="ARBA00038150"/>
    </source>
</evidence>
<dbReference type="EMBL" id="KB293621">
    <property type="protein sequence ID" value="ELU15760.1"/>
    <property type="molecule type" value="Genomic_DNA"/>
</dbReference>
<accession>R7VJ56</accession>
<dbReference type="OrthoDB" id="2019572at2759"/>
<evidence type="ECO:0000313" key="12">
    <source>
        <dbReference type="EnsemblMetazoa" id="CapteP169808"/>
    </source>
</evidence>
<dbReference type="AlphaFoldDB" id="R7VJ56"/>
<keyword evidence="13" id="KW-1185">Reference proteome</keyword>
<sequence>MYSVPASLPQNQSRTISVPNVVIPSNISCSKLFDGDESEVQRIPSELSGYVTIDDDHSQSRWLLNQTQHCNIFHKERLYITSNASISQEEKDFPIAYSMLVYKNPMQVENLLRAIYRPHNFYCIHVDYNASVDYKHAIQGLSDCFPNVFVPSNCTEVLWGQWGVLEGEMICMRELVKRSKHWKYFINLTGQEFPLRTNLEIVRILKSLNGSNDVEHEEFCSTCTKRWEYSHEGRKIIGKKQPPPHQIHISKGSTHVLLARRFVDFLLTDPRVQDFYDWLKDTTFPEETFIPTIQFSPHLHAPGTYTDGAAKTPTSNHIARYKTWVHGRKATRHCKTKGIKQRHICIPSAKALPLLKETPELFINKLLADYEPLVRYCLEDRLFHRTKEQVLNGGRVNLNMTVYETLPIVENHQ</sequence>
<dbReference type="GO" id="GO:0008375">
    <property type="term" value="F:acetylglucosaminyltransferase activity"/>
    <property type="evidence" value="ECO:0007669"/>
    <property type="project" value="TreeGrafter"/>
</dbReference>
<evidence type="ECO:0000256" key="9">
    <source>
        <dbReference type="ARBA" id="ARBA00023180"/>
    </source>
</evidence>
<dbReference type="GO" id="GO:0016020">
    <property type="term" value="C:membrane"/>
    <property type="evidence" value="ECO:0007669"/>
    <property type="project" value="UniProtKB-SubCell"/>
</dbReference>